<dbReference type="AlphaFoldDB" id="A0A934HUE8"/>
<sequence>MSKKIISEECRSRIKLAEEIASKCLMEYGKEIIITGSVSRDLADEDSDIEIEFLVDNLMSECDMVNWIKEIGGTEIHPYGAPIGDGSVWIIFKYKEYWIEAGWQKIDTMRDNIKVILTGEVYTHDKLTLASTFKNAIFIRKNGILDSLQEELYSYPDDLQQKIIMNTISPWTIDLGLNVRRVLAKREDKIPLLERMIADIHRVLRILYALNKQWEPDWKWTKHIVKDLDIKPENLIDRINSIICIKDCEESLKACFKLIYDTLSLIPEDVEYNTVRKIMNNINR</sequence>
<comment type="caution">
    <text evidence="2">The sequence shown here is derived from an EMBL/GenBank/DDBJ whole genome shotgun (WGS) entry which is preliminary data.</text>
</comment>
<evidence type="ECO:0000313" key="2">
    <source>
        <dbReference type="EMBL" id="MBI6872119.1"/>
    </source>
</evidence>
<proteinExistence type="predicted"/>
<keyword evidence="3" id="KW-1185">Reference proteome</keyword>
<name>A0A934HUE8_9CLOT</name>
<evidence type="ECO:0000313" key="3">
    <source>
        <dbReference type="Proteomes" id="UP000622687"/>
    </source>
</evidence>
<dbReference type="Pfam" id="PF13228">
    <property type="entry name" value="DUF4037"/>
    <property type="match status" value="1"/>
</dbReference>
<feature type="domain" description="DUF4037" evidence="1">
    <location>
        <begin position="126"/>
        <end position="221"/>
    </location>
</feature>
<dbReference type="InterPro" id="IPR043519">
    <property type="entry name" value="NT_sf"/>
</dbReference>
<evidence type="ECO:0000259" key="1">
    <source>
        <dbReference type="Pfam" id="PF13228"/>
    </source>
</evidence>
<gene>
    <name evidence="2" type="ORF">I6U51_05275</name>
</gene>
<dbReference type="EMBL" id="JAEEGB010000005">
    <property type="protein sequence ID" value="MBI6872119.1"/>
    <property type="molecule type" value="Genomic_DNA"/>
</dbReference>
<organism evidence="2 3">
    <name type="scientific">Clostridium aciditolerans</name>
    <dbReference type="NCBI Taxonomy" id="339861"/>
    <lineage>
        <taxon>Bacteria</taxon>
        <taxon>Bacillati</taxon>
        <taxon>Bacillota</taxon>
        <taxon>Clostridia</taxon>
        <taxon>Eubacteriales</taxon>
        <taxon>Clostridiaceae</taxon>
        <taxon>Clostridium</taxon>
    </lineage>
</organism>
<dbReference type="Proteomes" id="UP000622687">
    <property type="component" value="Unassembled WGS sequence"/>
</dbReference>
<dbReference type="Gene3D" id="3.30.460.10">
    <property type="entry name" value="Beta Polymerase, domain 2"/>
    <property type="match status" value="1"/>
</dbReference>
<dbReference type="SUPFAM" id="SSF81301">
    <property type="entry name" value="Nucleotidyltransferase"/>
    <property type="match status" value="1"/>
</dbReference>
<dbReference type="RefSeq" id="WP_211141586.1">
    <property type="nucleotide sequence ID" value="NZ_JAEEGB010000005.1"/>
</dbReference>
<accession>A0A934HUE8</accession>
<protein>
    <submittedName>
        <fullName evidence="2">DUF4037 domain-containing protein</fullName>
    </submittedName>
</protein>
<reference evidence="2" key="1">
    <citation type="submission" date="2020-12" db="EMBL/GenBank/DDBJ databases">
        <title>Clostridium thailandense sp. nov., a novel acetogenic bacterium isolated from peat land soil in Thailand.</title>
        <authorList>
            <person name="Chaikitkaew S."/>
            <person name="Birkeland N.K."/>
        </authorList>
    </citation>
    <scope>NUCLEOTIDE SEQUENCE</scope>
    <source>
        <strain evidence="2">DSM 17425</strain>
    </source>
</reference>
<dbReference type="InterPro" id="IPR025117">
    <property type="entry name" value="DUF4037"/>
</dbReference>